<feature type="transmembrane region" description="Helical" evidence="7">
    <location>
        <begin position="220"/>
        <end position="243"/>
    </location>
</feature>
<feature type="transmembrane region" description="Helical" evidence="7">
    <location>
        <begin position="138"/>
        <end position="160"/>
    </location>
</feature>
<comment type="subcellular location">
    <subcellularLocation>
        <location evidence="1">Cell membrane</location>
        <topology evidence="1">Multi-pass membrane protein</topology>
    </subcellularLocation>
</comment>
<evidence type="ECO:0000256" key="2">
    <source>
        <dbReference type="ARBA" id="ARBA00022448"/>
    </source>
</evidence>
<sequence length="399" mass="43979">MGTRKNIMLKKDELKNFCTYRLLFGISYSLMVPVMPLFFDSLGISTVVIGTIVSLYGISEMLTQIPFGILSESIGDTLALNIAIAIIMFIPLGYTFINNGFLAGSLYVIQGGIFGMVAPATFSILARSVDERRRGQCTGFASAVFTFGGGVGAAIAGFIVSKLNNYNLVFYLSSIGIFITLVYVMFKIKRDKPRRMVRGEEDTLIDIFREIKRKRLTYKIIVISGIAFLGDYIYGCIITLFHFYGKDVLGASTAYTSSIISIYLIVFGLGAPIAGWVSDKIGNKKQILLSFIIMNLSLIVLVITRDIPIFTIFVIVYFIGATFLNAVFQSSLSEFGSEYKIKGFVFGFVGALESLGFALGPLISAFLYDINKAFLFPGLLAVSGIVTFLYVIFIKKIRL</sequence>
<dbReference type="SUPFAM" id="SSF103473">
    <property type="entry name" value="MFS general substrate transporter"/>
    <property type="match status" value="1"/>
</dbReference>
<dbReference type="OrthoDB" id="9773404at2"/>
<evidence type="ECO:0000256" key="5">
    <source>
        <dbReference type="ARBA" id="ARBA00022989"/>
    </source>
</evidence>
<feature type="domain" description="Major facilitator superfamily (MFS) profile" evidence="8">
    <location>
        <begin position="13"/>
        <end position="396"/>
    </location>
</feature>
<dbReference type="InterPro" id="IPR036259">
    <property type="entry name" value="MFS_trans_sf"/>
</dbReference>
<feature type="transmembrane region" description="Helical" evidence="7">
    <location>
        <begin position="74"/>
        <end position="94"/>
    </location>
</feature>
<dbReference type="AlphaFoldDB" id="A0A1V4SRV8"/>
<dbReference type="PRINTS" id="PR01035">
    <property type="entry name" value="TCRTETA"/>
</dbReference>
<gene>
    <name evidence="9" type="primary">mdtG</name>
    <name evidence="9" type="ORF">CLTHE_28130</name>
</gene>
<dbReference type="InterPro" id="IPR050171">
    <property type="entry name" value="MFS_Transporters"/>
</dbReference>
<keyword evidence="4 7" id="KW-0812">Transmembrane</keyword>
<dbReference type="CDD" id="cd17325">
    <property type="entry name" value="MFS_MdtG_SLC18_like"/>
    <property type="match status" value="1"/>
</dbReference>
<reference evidence="9 10" key="1">
    <citation type="submission" date="2016-02" db="EMBL/GenBank/DDBJ databases">
        <title>Genome sequence of Clostridium thermobutyricum DSM 4928.</title>
        <authorList>
            <person name="Poehlein A."/>
            <person name="Daniel R."/>
        </authorList>
    </citation>
    <scope>NUCLEOTIDE SEQUENCE [LARGE SCALE GENOMIC DNA]</scope>
    <source>
        <strain evidence="9 10">DSM 4928</strain>
    </source>
</reference>
<feature type="transmembrane region" description="Helical" evidence="7">
    <location>
        <begin position="287"/>
        <end position="303"/>
    </location>
</feature>
<proteinExistence type="predicted"/>
<organism evidence="9 10">
    <name type="scientific">Clostridium thermobutyricum DSM 4928</name>
    <dbReference type="NCBI Taxonomy" id="1121339"/>
    <lineage>
        <taxon>Bacteria</taxon>
        <taxon>Bacillati</taxon>
        <taxon>Bacillota</taxon>
        <taxon>Clostridia</taxon>
        <taxon>Eubacteriales</taxon>
        <taxon>Clostridiaceae</taxon>
        <taxon>Clostridium</taxon>
    </lineage>
</organism>
<dbReference type="Pfam" id="PF07690">
    <property type="entry name" value="MFS_1"/>
    <property type="match status" value="1"/>
</dbReference>
<feature type="transmembrane region" description="Helical" evidence="7">
    <location>
        <begin position="255"/>
        <end position="275"/>
    </location>
</feature>
<dbReference type="PANTHER" id="PTHR23517:SF3">
    <property type="entry name" value="INTEGRAL MEMBRANE TRANSPORT PROTEIN"/>
    <property type="match status" value="1"/>
</dbReference>
<feature type="transmembrane region" description="Helical" evidence="7">
    <location>
        <begin position="344"/>
        <end position="368"/>
    </location>
</feature>
<evidence type="ECO:0000256" key="1">
    <source>
        <dbReference type="ARBA" id="ARBA00004651"/>
    </source>
</evidence>
<dbReference type="GO" id="GO:0005886">
    <property type="term" value="C:plasma membrane"/>
    <property type="evidence" value="ECO:0007669"/>
    <property type="project" value="UniProtKB-SubCell"/>
</dbReference>
<evidence type="ECO:0000256" key="3">
    <source>
        <dbReference type="ARBA" id="ARBA00022475"/>
    </source>
</evidence>
<feature type="transmembrane region" description="Helical" evidence="7">
    <location>
        <begin position="374"/>
        <end position="393"/>
    </location>
</feature>
<feature type="transmembrane region" description="Helical" evidence="7">
    <location>
        <begin position="309"/>
        <end position="332"/>
    </location>
</feature>
<keyword evidence="6 7" id="KW-0472">Membrane</keyword>
<keyword evidence="3" id="KW-1003">Cell membrane</keyword>
<comment type="caution">
    <text evidence="9">The sequence shown here is derived from an EMBL/GenBank/DDBJ whole genome shotgun (WGS) entry which is preliminary data.</text>
</comment>
<dbReference type="RefSeq" id="WP_080023995.1">
    <property type="nucleotide sequence ID" value="NZ_LTAY01000081.1"/>
</dbReference>
<dbReference type="PANTHER" id="PTHR23517">
    <property type="entry name" value="RESISTANCE PROTEIN MDTM, PUTATIVE-RELATED-RELATED"/>
    <property type="match status" value="1"/>
</dbReference>
<protein>
    <submittedName>
        <fullName evidence="9">Multidrug resistance protein MdtG</fullName>
    </submittedName>
</protein>
<keyword evidence="2" id="KW-0813">Transport</keyword>
<dbReference type="Gene3D" id="1.20.1250.20">
    <property type="entry name" value="MFS general substrate transporter like domains"/>
    <property type="match status" value="2"/>
</dbReference>
<feature type="transmembrane region" description="Helical" evidence="7">
    <location>
        <begin position="106"/>
        <end position="126"/>
    </location>
</feature>
<dbReference type="GO" id="GO:0022857">
    <property type="term" value="F:transmembrane transporter activity"/>
    <property type="evidence" value="ECO:0007669"/>
    <property type="project" value="InterPro"/>
</dbReference>
<keyword evidence="5 7" id="KW-1133">Transmembrane helix</keyword>
<evidence type="ECO:0000256" key="7">
    <source>
        <dbReference type="SAM" id="Phobius"/>
    </source>
</evidence>
<dbReference type="Proteomes" id="UP000191448">
    <property type="component" value="Unassembled WGS sequence"/>
</dbReference>
<evidence type="ECO:0000313" key="10">
    <source>
        <dbReference type="Proteomes" id="UP000191448"/>
    </source>
</evidence>
<dbReference type="PROSITE" id="PS50850">
    <property type="entry name" value="MFS"/>
    <property type="match status" value="1"/>
</dbReference>
<dbReference type="EMBL" id="LTAY01000081">
    <property type="protein sequence ID" value="OPX46592.1"/>
    <property type="molecule type" value="Genomic_DNA"/>
</dbReference>
<evidence type="ECO:0000259" key="8">
    <source>
        <dbReference type="PROSITE" id="PS50850"/>
    </source>
</evidence>
<dbReference type="InterPro" id="IPR001958">
    <property type="entry name" value="Tet-R_TetA/multi-R_MdtG-like"/>
</dbReference>
<name>A0A1V4SRV8_9CLOT</name>
<evidence type="ECO:0000313" key="9">
    <source>
        <dbReference type="EMBL" id="OPX46592.1"/>
    </source>
</evidence>
<feature type="transmembrane region" description="Helical" evidence="7">
    <location>
        <begin position="44"/>
        <end position="62"/>
    </location>
</feature>
<evidence type="ECO:0000256" key="4">
    <source>
        <dbReference type="ARBA" id="ARBA00022692"/>
    </source>
</evidence>
<evidence type="ECO:0000256" key="6">
    <source>
        <dbReference type="ARBA" id="ARBA00023136"/>
    </source>
</evidence>
<feature type="transmembrane region" description="Helical" evidence="7">
    <location>
        <begin position="20"/>
        <end position="38"/>
    </location>
</feature>
<dbReference type="InterPro" id="IPR020846">
    <property type="entry name" value="MFS_dom"/>
</dbReference>
<feature type="transmembrane region" description="Helical" evidence="7">
    <location>
        <begin position="166"/>
        <end position="186"/>
    </location>
</feature>
<dbReference type="InterPro" id="IPR011701">
    <property type="entry name" value="MFS"/>
</dbReference>
<accession>A0A1V4SRV8</accession>